<protein>
    <submittedName>
        <fullName evidence="2">Uncharacterized protein</fullName>
    </submittedName>
</protein>
<comment type="caution">
    <text evidence="2">The sequence shown here is derived from an EMBL/GenBank/DDBJ whole genome shotgun (WGS) entry which is preliminary data.</text>
</comment>
<dbReference type="GeneID" id="6014526"/>
<feature type="compositionally biased region" description="Low complexity" evidence="1">
    <location>
        <begin position="45"/>
        <end position="54"/>
    </location>
</feature>
<feature type="compositionally biased region" description="Low complexity" evidence="1">
    <location>
        <begin position="190"/>
        <end position="219"/>
    </location>
</feature>
<evidence type="ECO:0000313" key="3">
    <source>
        <dbReference type="Proteomes" id="UP000001861"/>
    </source>
</evidence>
<proteinExistence type="predicted"/>
<reference evidence="2 3" key="1">
    <citation type="journal article" date="2010" name="Proc. Natl. Acad. Sci. U.S.A.">
        <title>Insights into evolution of multicellular fungi from the assembled chromosomes of the mushroom Coprinopsis cinerea (Coprinus cinereus).</title>
        <authorList>
            <person name="Stajich J.E."/>
            <person name="Wilke S.K."/>
            <person name="Ahren D."/>
            <person name="Au C.H."/>
            <person name="Birren B.W."/>
            <person name="Borodovsky M."/>
            <person name="Burns C."/>
            <person name="Canback B."/>
            <person name="Casselton L.A."/>
            <person name="Cheng C.K."/>
            <person name="Deng J."/>
            <person name="Dietrich F.S."/>
            <person name="Fargo D.C."/>
            <person name="Farman M.L."/>
            <person name="Gathman A.C."/>
            <person name="Goldberg J."/>
            <person name="Guigo R."/>
            <person name="Hoegger P.J."/>
            <person name="Hooker J.B."/>
            <person name="Huggins A."/>
            <person name="James T.Y."/>
            <person name="Kamada T."/>
            <person name="Kilaru S."/>
            <person name="Kodira C."/>
            <person name="Kues U."/>
            <person name="Kupfer D."/>
            <person name="Kwan H.S."/>
            <person name="Lomsadze A."/>
            <person name="Li W."/>
            <person name="Lilly W.W."/>
            <person name="Ma L.J."/>
            <person name="Mackey A.J."/>
            <person name="Manning G."/>
            <person name="Martin F."/>
            <person name="Muraguchi H."/>
            <person name="Natvig D.O."/>
            <person name="Palmerini H."/>
            <person name="Ramesh M.A."/>
            <person name="Rehmeyer C.J."/>
            <person name="Roe B.A."/>
            <person name="Shenoy N."/>
            <person name="Stanke M."/>
            <person name="Ter-Hovhannisyan V."/>
            <person name="Tunlid A."/>
            <person name="Velagapudi R."/>
            <person name="Vision T.J."/>
            <person name="Zeng Q."/>
            <person name="Zolan M.E."/>
            <person name="Pukkila P.J."/>
        </authorList>
    </citation>
    <scope>NUCLEOTIDE SEQUENCE [LARGE SCALE GENOMIC DNA]</scope>
    <source>
        <strain evidence="3">Okayama-7 / 130 / ATCC MYA-4618 / FGSC 9003</strain>
    </source>
</reference>
<keyword evidence="3" id="KW-1185">Reference proteome</keyword>
<dbReference type="AlphaFoldDB" id="A8P0T5"/>
<feature type="compositionally biased region" description="Low complexity" evidence="1">
    <location>
        <begin position="260"/>
        <end position="279"/>
    </location>
</feature>
<name>A8P0T5_COPC7</name>
<sequence>MSRPGTPSSIASSSGRRSPDLDLDHPPGLSLAAPPKQPSPPPPAAVVVPPTKARPNMDLAQRAYRFKGKMKEHKARGGDADSSMDVDQTMTAVEETKPPEQEDPSSSVPASKRRIAVQDNDIKSSAPPRLRARPSLNTNSIPPPPIVSDPPASQPASPSKPEVPHSSEPSTNPQPSSPSKPEPSSPSKPPTTSNPEPPSSSSESKQPEPSTPASSTQQQPQPPTKPQPAKRKDPWKMRIPKKKSSEVTHSKLAIGNTAKPGGSAAALAAPASSGPSSSATGNMDRSSNNNNANAKSQTMWDPYTNRTPLPLLTKIHPEPDSSMPIPSVSMATSPLPRVAAIDDTSTPLASTTPSCSTVSIDDLDRAKSLVLDLLGWGVEPEYLVNCGVSAQLIYRVFTDLNLRLPVNLRVPP</sequence>
<feature type="compositionally biased region" description="Basic residues" evidence="1">
    <location>
        <begin position="64"/>
        <end position="74"/>
    </location>
</feature>
<feature type="region of interest" description="Disordered" evidence="1">
    <location>
        <begin position="1"/>
        <end position="302"/>
    </location>
</feature>
<evidence type="ECO:0000313" key="2">
    <source>
        <dbReference type="EMBL" id="EAU83843.1"/>
    </source>
</evidence>
<dbReference type="Proteomes" id="UP000001861">
    <property type="component" value="Unassembled WGS sequence"/>
</dbReference>
<feature type="compositionally biased region" description="Pro residues" evidence="1">
    <location>
        <begin position="175"/>
        <end position="189"/>
    </location>
</feature>
<organism evidence="2 3">
    <name type="scientific">Coprinopsis cinerea (strain Okayama-7 / 130 / ATCC MYA-4618 / FGSC 9003)</name>
    <name type="common">Inky cap fungus</name>
    <name type="synonym">Hormographiella aspergillata</name>
    <dbReference type="NCBI Taxonomy" id="240176"/>
    <lineage>
        <taxon>Eukaryota</taxon>
        <taxon>Fungi</taxon>
        <taxon>Dikarya</taxon>
        <taxon>Basidiomycota</taxon>
        <taxon>Agaricomycotina</taxon>
        <taxon>Agaricomycetes</taxon>
        <taxon>Agaricomycetidae</taxon>
        <taxon>Agaricales</taxon>
        <taxon>Agaricineae</taxon>
        <taxon>Psathyrellaceae</taxon>
        <taxon>Coprinopsis</taxon>
    </lineage>
</organism>
<dbReference type="RefSeq" id="XP_001837961.1">
    <property type="nucleotide sequence ID" value="XM_001837909.1"/>
</dbReference>
<dbReference type="OMA" id="FRHGIFP"/>
<dbReference type="KEGG" id="cci:CC1G_09512"/>
<dbReference type="OrthoDB" id="3270652at2759"/>
<evidence type="ECO:0000256" key="1">
    <source>
        <dbReference type="SAM" id="MobiDB-lite"/>
    </source>
</evidence>
<dbReference type="InParanoid" id="A8P0T5"/>
<dbReference type="VEuPathDB" id="FungiDB:CC1G_09512"/>
<dbReference type="EMBL" id="AACS02000006">
    <property type="protein sequence ID" value="EAU83843.1"/>
    <property type="molecule type" value="Genomic_DNA"/>
</dbReference>
<feature type="compositionally biased region" description="Pro residues" evidence="1">
    <location>
        <begin position="35"/>
        <end position="44"/>
    </location>
</feature>
<gene>
    <name evidence="2" type="ORF">CC1G_09512</name>
</gene>
<accession>A8P0T5</accession>
<dbReference type="eggNOG" id="ENOG502T1JM">
    <property type="taxonomic scope" value="Eukaryota"/>
</dbReference>
<feature type="compositionally biased region" description="Low complexity" evidence="1">
    <location>
        <begin position="1"/>
        <end position="16"/>
    </location>
</feature>
<feature type="compositionally biased region" description="Low complexity" evidence="1">
    <location>
        <begin position="149"/>
        <end position="160"/>
    </location>
</feature>